<reference evidence="2 3" key="2">
    <citation type="submission" date="2005-09" db="EMBL/GenBank/DDBJ databases">
        <authorList>
            <person name="Mural R.J."/>
            <person name="Li P.W."/>
            <person name="Adams M.D."/>
            <person name="Amanatides P.G."/>
            <person name="Baden-Tillson H."/>
            <person name="Barnstead M."/>
            <person name="Chin S.H."/>
            <person name="Dew I."/>
            <person name="Evans C.A."/>
            <person name="Ferriera S."/>
            <person name="Flanigan M."/>
            <person name="Fosler C."/>
            <person name="Glodek A."/>
            <person name="Gu Z."/>
            <person name="Holt R.A."/>
            <person name="Jennings D."/>
            <person name="Kraft C.L."/>
            <person name="Lu F."/>
            <person name="Nguyen T."/>
            <person name="Nusskern D.R."/>
            <person name="Pfannkoch C.M."/>
            <person name="Sitter C."/>
            <person name="Sutton G.G."/>
            <person name="Venter J.C."/>
            <person name="Wang Z."/>
            <person name="Woodage T."/>
            <person name="Zheng X.H."/>
            <person name="Zhong F."/>
        </authorList>
    </citation>
    <scope>NUCLEOTIDE SEQUENCE [LARGE SCALE GENOMIC DNA]</scope>
    <source>
        <strain evidence="2">BN</strain>
        <strain evidence="3">BN, Sprague-Dawley</strain>
    </source>
</reference>
<keyword evidence="2" id="KW-0808">Transferase</keyword>
<evidence type="ECO:0000256" key="1">
    <source>
        <dbReference type="SAM" id="MobiDB-lite"/>
    </source>
</evidence>
<protein>
    <submittedName>
        <fullName evidence="2">Acetyl-Coenzyme A acyltransferase 2 (Mitochondrial 3-oxoacyl-Coenzyme A thiolase), isoform CRA_j</fullName>
    </submittedName>
</protein>
<keyword evidence="2" id="KW-0012">Acyltransferase</keyword>
<evidence type="ECO:0000313" key="4">
    <source>
        <dbReference type="RGD" id="620482"/>
    </source>
</evidence>
<accession>A6KRG0</accession>
<feature type="region of interest" description="Disordered" evidence="1">
    <location>
        <begin position="57"/>
        <end position="80"/>
    </location>
</feature>
<dbReference type="Proteomes" id="UP000234681">
    <property type="component" value="Chromosome 18"/>
</dbReference>
<dbReference type="EMBL" id="CH474095">
    <property type="protein sequence ID" value="EDL82885.1"/>
    <property type="molecule type" value="Genomic_DNA"/>
</dbReference>
<name>A6KRG0_RAT</name>
<gene>
    <name evidence="2 4" type="primary">Acaa2</name>
    <name evidence="2" type="ORF">rCG_41706</name>
</gene>
<sequence length="92" mass="9515">MLVGSWRFSCPGESGRAELLEAWDRTDGVCGRGHPQIPRGGARGPMWHRVGVTLAPAARGGGQGWKSRGKGRGAASRGAAHTIKAGLGLVAE</sequence>
<organism evidence="2 3">
    <name type="scientific">Rattus norvegicus</name>
    <name type="common">Rat</name>
    <dbReference type="NCBI Taxonomy" id="10116"/>
    <lineage>
        <taxon>Eukaryota</taxon>
        <taxon>Metazoa</taxon>
        <taxon>Chordata</taxon>
        <taxon>Craniata</taxon>
        <taxon>Vertebrata</taxon>
        <taxon>Euteleostomi</taxon>
        <taxon>Mammalia</taxon>
        <taxon>Eutheria</taxon>
        <taxon>Euarchontoglires</taxon>
        <taxon>Glires</taxon>
        <taxon>Rodentia</taxon>
        <taxon>Myomorpha</taxon>
        <taxon>Muroidea</taxon>
        <taxon>Muridae</taxon>
        <taxon>Murinae</taxon>
        <taxon>Rattus</taxon>
    </lineage>
</organism>
<dbReference type="GO" id="GO:0016746">
    <property type="term" value="F:acyltransferase activity"/>
    <property type="evidence" value="ECO:0007669"/>
    <property type="project" value="UniProtKB-KW"/>
</dbReference>
<proteinExistence type="predicted"/>
<reference evidence="2" key="1">
    <citation type="journal article" date="2005" name="Genome Res.">
        <title>Gene and alternative splicing annotation with AIR.</title>
        <authorList>
            <person name="Florea L."/>
            <person name="Di Francesco V."/>
            <person name="Miller J."/>
            <person name="Turner R."/>
            <person name="Yao A."/>
            <person name="Harris M."/>
            <person name="Walenz B."/>
            <person name="Mobarry C."/>
            <person name="Merkulov G.V."/>
            <person name="Charlab R."/>
            <person name="Dew I."/>
            <person name="Deng Z."/>
            <person name="Istrail S."/>
            <person name="Li P."/>
            <person name="Sutton G."/>
        </authorList>
    </citation>
    <scope>NUCLEOTIDE SEQUENCE</scope>
    <source>
        <strain evidence="2">BN</strain>
    </source>
</reference>
<dbReference type="AlphaFoldDB" id="A6KRG0"/>
<dbReference type="RGD" id="620482">
    <property type="gene designation" value="Acaa2"/>
</dbReference>
<evidence type="ECO:0000313" key="3">
    <source>
        <dbReference type="Proteomes" id="UP000234681"/>
    </source>
</evidence>
<evidence type="ECO:0000313" key="2">
    <source>
        <dbReference type="EMBL" id="EDL82884.1"/>
    </source>
</evidence>
<dbReference type="EMBL" id="CH474095">
    <property type="protein sequence ID" value="EDL82884.1"/>
    <property type="molecule type" value="Genomic_DNA"/>
</dbReference>